<feature type="binding site" evidence="1">
    <location>
        <position position="137"/>
    </location>
    <ligand>
        <name>ATP</name>
        <dbReference type="ChEBI" id="CHEBI:30616"/>
    </ligand>
</feature>
<accession>F2NUS5</accession>
<reference evidence="4" key="2">
    <citation type="submission" date="2011-04" db="EMBL/GenBank/DDBJ databases">
        <title>The complete genome of chromosome of Treponema succinifaciens DSM 2489.</title>
        <authorList>
            <person name="Lucas S."/>
            <person name="Copeland A."/>
            <person name="Lapidus A."/>
            <person name="Bruce D."/>
            <person name="Goodwin L."/>
            <person name="Pitluck S."/>
            <person name="Peters L."/>
            <person name="Kyrpides N."/>
            <person name="Mavromatis K."/>
            <person name="Ivanova N."/>
            <person name="Ovchinnikova G."/>
            <person name="Teshima H."/>
            <person name="Detter J.C."/>
            <person name="Tapia R."/>
            <person name="Han C."/>
            <person name="Land M."/>
            <person name="Hauser L."/>
            <person name="Markowitz V."/>
            <person name="Cheng J.-F."/>
            <person name="Hugenholtz P."/>
            <person name="Woyke T."/>
            <person name="Wu D."/>
            <person name="Gronow S."/>
            <person name="Wellnitz S."/>
            <person name="Brambilla E."/>
            <person name="Klenk H.-P."/>
            <person name="Eisen J.A."/>
        </authorList>
    </citation>
    <scope>NUCLEOTIDE SEQUENCE [LARGE SCALE GENOMIC DNA]</scope>
    <source>
        <strain evidence="4">ATCC 33096 / DSM 2489 / 6091</strain>
    </source>
</reference>
<dbReference type="GeneID" id="302999849"/>
<name>F2NUS5_TRES6</name>
<dbReference type="Proteomes" id="UP000006852">
    <property type="component" value="Chromosome"/>
</dbReference>
<dbReference type="OrthoDB" id="308128at2"/>
<keyword evidence="4" id="KW-1185">Reference proteome</keyword>
<dbReference type="RefSeq" id="WP_013701198.1">
    <property type="nucleotide sequence ID" value="NC_015385.1"/>
</dbReference>
<dbReference type="PROSITE" id="PS00107">
    <property type="entry name" value="PROTEIN_KINASE_ATP"/>
    <property type="match status" value="1"/>
</dbReference>
<dbReference type="InterPro" id="IPR017441">
    <property type="entry name" value="Protein_kinase_ATP_BS"/>
</dbReference>
<dbReference type="GO" id="GO:0005524">
    <property type="term" value="F:ATP binding"/>
    <property type="evidence" value="ECO:0007669"/>
    <property type="project" value="UniProtKB-UniRule"/>
</dbReference>
<keyword evidence="1" id="KW-0067">ATP-binding</keyword>
<dbReference type="eggNOG" id="ENOG50339QT">
    <property type="taxonomic scope" value="Bacteria"/>
</dbReference>
<sequence length="162" mass="18853">MRRDRHSRRHNGNWKNNSNNRRDFDERKNFQPPKPVFRPTIKSVSPEQIQHDEEAIKKFKSANQPVCSVCGQIIRDISTAINSKGADSLIHFDCAIELISKNEKIETGDKLTYIGQGRFGIVHFASPSDTKHFSIKKIIDWEEKDKKPEWRSEMADLYSKIK</sequence>
<evidence type="ECO:0000256" key="2">
    <source>
        <dbReference type="SAM" id="MobiDB-lite"/>
    </source>
</evidence>
<protein>
    <submittedName>
        <fullName evidence="3">Uncharacterized protein</fullName>
    </submittedName>
</protein>
<evidence type="ECO:0000313" key="3">
    <source>
        <dbReference type="EMBL" id="AEB13906.1"/>
    </source>
</evidence>
<feature type="compositionally biased region" description="Basic and acidic residues" evidence="2">
    <location>
        <begin position="20"/>
        <end position="29"/>
    </location>
</feature>
<proteinExistence type="predicted"/>
<keyword evidence="1" id="KW-0547">Nucleotide-binding</keyword>
<dbReference type="KEGG" id="tsu:Tresu_0986"/>
<feature type="region of interest" description="Disordered" evidence="2">
    <location>
        <begin position="1"/>
        <end position="46"/>
    </location>
</feature>
<dbReference type="EMBL" id="CP002631">
    <property type="protein sequence ID" value="AEB13906.1"/>
    <property type="molecule type" value="Genomic_DNA"/>
</dbReference>
<dbReference type="AlphaFoldDB" id="F2NUS5"/>
<reference evidence="3 4" key="1">
    <citation type="journal article" date="2011" name="Stand. Genomic Sci.">
        <title>Complete genome sequence of Treponema succinifaciens type strain (6091).</title>
        <authorList>
            <person name="Han C."/>
            <person name="Gronow S."/>
            <person name="Teshima H."/>
            <person name="Lapidus A."/>
            <person name="Nolan M."/>
            <person name="Lucas S."/>
            <person name="Hammon N."/>
            <person name="Deshpande S."/>
            <person name="Cheng J.F."/>
            <person name="Zeytun A."/>
            <person name="Tapia R."/>
            <person name="Goodwin L."/>
            <person name="Pitluck S."/>
            <person name="Liolios K."/>
            <person name="Pagani I."/>
            <person name="Ivanova N."/>
            <person name="Mavromatis K."/>
            <person name="Mikhailova N."/>
            <person name="Huntemann M."/>
            <person name="Pati A."/>
            <person name="Chen A."/>
            <person name="Palaniappan K."/>
            <person name="Land M."/>
            <person name="Hauser L."/>
            <person name="Brambilla E.M."/>
            <person name="Rohde M."/>
            <person name="Goker M."/>
            <person name="Woyke T."/>
            <person name="Bristow J."/>
            <person name="Eisen J.A."/>
            <person name="Markowitz V."/>
            <person name="Hugenholtz P."/>
            <person name="Kyrpides N.C."/>
            <person name="Klenk H.P."/>
            <person name="Detter J.C."/>
        </authorList>
    </citation>
    <scope>NUCLEOTIDE SEQUENCE [LARGE SCALE GENOMIC DNA]</scope>
    <source>
        <strain evidence="4">ATCC 33096 / DSM 2489 / 6091</strain>
    </source>
</reference>
<organism evidence="3 4">
    <name type="scientific">Treponema succinifaciens (strain ATCC 33096 / DSM 2489 / 6091)</name>
    <dbReference type="NCBI Taxonomy" id="869209"/>
    <lineage>
        <taxon>Bacteria</taxon>
        <taxon>Pseudomonadati</taxon>
        <taxon>Spirochaetota</taxon>
        <taxon>Spirochaetia</taxon>
        <taxon>Spirochaetales</taxon>
        <taxon>Treponemataceae</taxon>
        <taxon>Treponema</taxon>
    </lineage>
</organism>
<evidence type="ECO:0000313" key="4">
    <source>
        <dbReference type="Proteomes" id="UP000006852"/>
    </source>
</evidence>
<feature type="compositionally biased region" description="Basic residues" evidence="2">
    <location>
        <begin position="1"/>
        <end position="12"/>
    </location>
</feature>
<dbReference type="HOGENOM" id="CLU_128613_1_0_12"/>
<dbReference type="STRING" id="869209.Tresu_0986"/>
<evidence type="ECO:0000256" key="1">
    <source>
        <dbReference type="PROSITE-ProRule" id="PRU10141"/>
    </source>
</evidence>
<gene>
    <name evidence="3" type="ordered locus">Tresu_0986</name>
</gene>